<feature type="domain" description="PDZ" evidence="6">
    <location>
        <begin position="264"/>
        <end position="313"/>
    </location>
</feature>
<dbReference type="PANTHER" id="PTHR22939">
    <property type="entry name" value="SERINE PROTEASE FAMILY S1C HTRA-RELATED"/>
    <property type="match status" value="1"/>
</dbReference>
<organism evidence="7 8">
    <name type="scientific">Brevibacillus parabrevis</name>
    <dbReference type="NCBI Taxonomy" id="54914"/>
    <lineage>
        <taxon>Bacteria</taxon>
        <taxon>Bacillati</taxon>
        <taxon>Bacillota</taxon>
        <taxon>Bacilli</taxon>
        <taxon>Bacillales</taxon>
        <taxon>Paenibacillaceae</taxon>
        <taxon>Brevibacillus</taxon>
    </lineage>
</organism>
<evidence type="ECO:0000313" key="8">
    <source>
        <dbReference type="Proteomes" id="UP000316882"/>
    </source>
</evidence>
<sequence length="354" mass="37646">MRSRYKTLIMSGALAAIFFHFHSPVVTFGSVAYAAGNTQTKAAPAKTSDKTAATYDIPDVIQRTSPSVVAIIGKPTEQANSTNRFNLAHGTGVIVKADGWIVTNAHVVKNMSNLTVVTLDGKQYSGKVTNMDEESDLALVKIAATGLAPAKFATNYAMKMGETVVAIGTPISFSLRNSATSGIISGVNRSVNSTYRLIQTDAAVNPGNSGGPLVNMKGEVVGINSLKFASIGVDNLSFAIPADTVQYVLHHFFTYGKVKRPYFGAELEESWAAVVGLPTKEPLRVVRVEPGSPAAAAGIGPGDVIYSINNQSITTIVDFNELLKKYLPGQKVEIMTQSNGDLIKKNVTFAETKK</sequence>
<evidence type="ECO:0000256" key="2">
    <source>
        <dbReference type="ARBA" id="ARBA00022670"/>
    </source>
</evidence>
<dbReference type="EMBL" id="BJMH01000061">
    <property type="protein sequence ID" value="GEB35868.1"/>
    <property type="molecule type" value="Genomic_DNA"/>
</dbReference>
<dbReference type="Gene3D" id="2.30.42.10">
    <property type="match status" value="1"/>
</dbReference>
<gene>
    <name evidence="7" type="ORF">BPA01_54480</name>
</gene>
<dbReference type="Pfam" id="PF13365">
    <property type="entry name" value="Trypsin_2"/>
    <property type="match status" value="1"/>
</dbReference>
<dbReference type="RefSeq" id="WP_233454215.1">
    <property type="nucleotide sequence ID" value="NZ_BJMH01000061.1"/>
</dbReference>
<evidence type="ECO:0000313" key="7">
    <source>
        <dbReference type="EMBL" id="GEB35868.1"/>
    </source>
</evidence>
<evidence type="ECO:0000256" key="1">
    <source>
        <dbReference type="ARBA" id="ARBA00010541"/>
    </source>
</evidence>
<evidence type="ECO:0000256" key="3">
    <source>
        <dbReference type="ARBA" id="ARBA00022801"/>
    </source>
</evidence>
<reference evidence="7 8" key="1">
    <citation type="submission" date="2019-06" db="EMBL/GenBank/DDBJ databases">
        <title>Whole genome shotgun sequence of Brevibacillus parabrevis NBRC 12334.</title>
        <authorList>
            <person name="Hosoyama A."/>
            <person name="Uohara A."/>
            <person name="Ohji S."/>
            <person name="Ichikawa N."/>
        </authorList>
    </citation>
    <scope>NUCLEOTIDE SEQUENCE [LARGE SCALE GENOMIC DNA]</scope>
    <source>
        <strain evidence="7 8">NBRC 12334</strain>
    </source>
</reference>
<dbReference type="Pfam" id="PF17820">
    <property type="entry name" value="PDZ_6"/>
    <property type="match status" value="1"/>
</dbReference>
<dbReference type="PANTHER" id="PTHR22939:SF129">
    <property type="entry name" value="SERINE PROTEASE HTRA2, MITOCHONDRIAL"/>
    <property type="match status" value="1"/>
</dbReference>
<dbReference type="AlphaFoldDB" id="A0A4Y3PWA1"/>
<dbReference type="SMART" id="SM00228">
    <property type="entry name" value="PDZ"/>
    <property type="match status" value="1"/>
</dbReference>
<dbReference type="Gene3D" id="2.40.10.10">
    <property type="entry name" value="Trypsin-like serine proteases"/>
    <property type="match status" value="2"/>
</dbReference>
<comment type="caution">
    <text evidence="7">The sequence shown here is derived from an EMBL/GenBank/DDBJ whole genome shotgun (WGS) entry which is preliminary data.</text>
</comment>
<dbReference type="InterPro" id="IPR041489">
    <property type="entry name" value="PDZ_6"/>
</dbReference>
<dbReference type="InterPro" id="IPR001940">
    <property type="entry name" value="Peptidase_S1C"/>
</dbReference>
<keyword evidence="4" id="KW-0720">Serine protease</keyword>
<keyword evidence="3" id="KW-0378">Hydrolase</keyword>
<keyword evidence="8" id="KW-1185">Reference proteome</keyword>
<dbReference type="PROSITE" id="PS50106">
    <property type="entry name" value="PDZ"/>
    <property type="match status" value="1"/>
</dbReference>
<dbReference type="SUPFAM" id="SSF50156">
    <property type="entry name" value="PDZ domain-like"/>
    <property type="match status" value="1"/>
</dbReference>
<dbReference type="InterPro" id="IPR036034">
    <property type="entry name" value="PDZ_sf"/>
</dbReference>
<dbReference type="PRINTS" id="PR00834">
    <property type="entry name" value="PROTEASES2C"/>
</dbReference>
<evidence type="ECO:0000256" key="5">
    <source>
        <dbReference type="SAM" id="SignalP"/>
    </source>
</evidence>
<evidence type="ECO:0000259" key="6">
    <source>
        <dbReference type="PROSITE" id="PS50106"/>
    </source>
</evidence>
<dbReference type="Proteomes" id="UP000316882">
    <property type="component" value="Unassembled WGS sequence"/>
</dbReference>
<protein>
    <submittedName>
        <fullName evidence="7">Protease</fullName>
    </submittedName>
</protein>
<feature type="chain" id="PRO_5039115433" evidence="5">
    <location>
        <begin position="29"/>
        <end position="354"/>
    </location>
</feature>
<dbReference type="GO" id="GO:0006508">
    <property type="term" value="P:proteolysis"/>
    <property type="evidence" value="ECO:0007669"/>
    <property type="project" value="UniProtKB-KW"/>
</dbReference>
<dbReference type="CDD" id="cd06779">
    <property type="entry name" value="cpPDZ_Deg_HtrA-like"/>
    <property type="match status" value="1"/>
</dbReference>
<comment type="similarity">
    <text evidence="1">Belongs to the peptidase S1C family.</text>
</comment>
<keyword evidence="5" id="KW-0732">Signal</keyword>
<dbReference type="InterPro" id="IPR043504">
    <property type="entry name" value="Peptidase_S1_PA_chymotrypsin"/>
</dbReference>
<dbReference type="SUPFAM" id="SSF50494">
    <property type="entry name" value="Trypsin-like serine proteases"/>
    <property type="match status" value="1"/>
</dbReference>
<dbReference type="GO" id="GO:0004252">
    <property type="term" value="F:serine-type endopeptidase activity"/>
    <property type="evidence" value="ECO:0007669"/>
    <property type="project" value="InterPro"/>
</dbReference>
<evidence type="ECO:0000256" key="4">
    <source>
        <dbReference type="ARBA" id="ARBA00022825"/>
    </source>
</evidence>
<feature type="signal peptide" evidence="5">
    <location>
        <begin position="1"/>
        <end position="28"/>
    </location>
</feature>
<dbReference type="STRING" id="54914.AV540_25430"/>
<dbReference type="InterPro" id="IPR009003">
    <property type="entry name" value="Peptidase_S1_PA"/>
</dbReference>
<accession>A0A4Y3PWA1</accession>
<proteinExistence type="inferred from homology"/>
<keyword evidence="2 7" id="KW-0645">Protease</keyword>
<name>A0A4Y3PWA1_BREPA</name>
<dbReference type="InterPro" id="IPR001478">
    <property type="entry name" value="PDZ"/>
</dbReference>